<dbReference type="SUPFAM" id="SSF55729">
    <property type="entry name" value="Acyl-CoA N-acyltransferases (Nat)"/>
    <property type="match status" value="2"/>
</dbReference>
<dbReference type="AlphaFoldDB" id="A0AAW3JTS2"/>
<accession>A0AAW3JTS2</accession>
<dbReference type="PANTHER" id="PTHR41373:SF1">
    <property type="entry name" value="PHOSPHATIDYLGLYCEROL LYSYLTRANSFERASE C-TERMINAL DOMAIN-CONTAINING PROTEIN"/>
    <property type="match status" value="1"/>
</dbReference>
<dbReference type="Pfam" id="PF09924">
    <property type="entry name" value="LPG_synthase_C"/>
    <property type="match status" value="1"/>
</dbReference>
<dbReference type="InterPro" id="IPR024320">
    <property type="entry name" value="LPG_synthase_C"/>
</dbReference>
<feature type="domain" description="Phosphatidylglycerol lysyltransferase C-terminal" evidence="1">
    <location>
        <begin position="23"/>
        <end position="294"/>
    </location>
</feature>
<dbReference type="InterPro" id="IPR016732">
    <property type="entry name" value="UCP018688"/>
</dbReference>
<evidence type="ECO:0000259" key="1">
    <source>
        <dbReference type="Pfam" id="PF09924"/>
    </source>
</evidence>
<evidence type="ECO:0000313" key="2">
    <source>
        <dbReference type="EMBL" id="KQC85770.1"/>
    </source>
</evidence>
<dbReference type="PANTHER" id="PTHR41373">
    <property type="entry name" value="DUF2156 DOMAIN-CONTAINING PROTEIN"/>
    <property type="match status" value="1"/>
</dbReference>
<comment type="caution">
    <text evidence="2">The sequence shown here is derived from an EMBL/GenBank/DDBJ whole genome shotgun (WGS) entry which is preliminary data.</text>
</comment>
<protein>
    <recommendedName>
        <fullName evidence="1">Phosphatidylglycerol lysyltransferase C-terminal domain-containing protein</fullName>
    </recommendedName>
</protein>
<sequence>MIFRDIELSDRDWLDKKFREDNKKACEFCFANNYLWRKYFPTQIATEGDCVILRYYAENDAMYVFPIGNGDKKKALEQLFLYGQAKGEQIHLYGLLDYEVEQLKEWYPKHFRYEADRDMFDYIYETEHLANLSGKKFHGKRNHIARFMDDDDWEYEKLNSENVHECIDMNNNWIQKKYDDDAWSQEVQDEYDVVKGALIDYKRLGLVGGVLKKYGEVVAFEIGEPLNDDTFVVHFEKAYADVQGAYPMINKQFVLHECQGYKYVNREEDDGEEGLRKAKLSYHPDILLEKYNAYKIG</sequence>
<name>A0AAW3JTS2_9FIRM</name>
<organism evidence="2 3">
    <name type="scientific">Butyribacter intestini</name>
    <dbReference type="NCBI Taxonomy" id="1703332"/>
    <lineage>
        <taxon>Bacteria</taxon>
        <taxon>Bacillati</taxon>
        <taxon>Bacillota</taxon>
        <taxon>Clostridia</taxon>
        <taxon>Lachnospirales</taxon>
        <taxon>Lachnospiraceae</taxon>
        <taxon>Butyribacter</taxon>
    </lineage>
</organism>
<dbReference type="RefSeq" id="WP_055940639.1">
    <property type="nucleotide sequence ID" value="NZ_JAQDCV010000006.1"/>
</dbReference>
<proteinExistence type="predicted"/>
<dbReference type="PIRSF" id="PIRSF018688">
    <property type="entry name" value="UCP018688"/>
    <property type="match status" value="1"/>
</dbReference>
<gene>
    <name evidence="2" type="ORF">APZ18_00765</name>
</gene>
<dbReference type="EMBL" id="LLKB01000001">
    <property type="protein sequence ID" value="KQC85770.1"/>
    <property type="molecule type" value="Genomic_DNA"/>
</dbReference>
<keyword evidence="3" id="KW-1185">Reference proteome</keyword>
<dbReference type="InterPro" id="IPR016181">
    <property type="entry name" value="Acyl_CoA_acyltransferase"/>
</dbReference>
<reference evidence="2 3" key="1">
    <citation type="submission" date="2015-10" db="EMBL/GenBank/DDBJ databases">
        <title>Butyribacter intestini gen. nov., sp. nov., a butyric acid-producing bacterium of the family Lachnospiraceae isolated from the human faeces.</title>
        <authorList>
            <person name="Zou Y."/>
            <person name="Xue W."/>
            <person name="Luo G."/>
            <person name="Lv M."/>
        </authorList>
    </citation>
    <scope>NUCLEOTIDE SEQUENCE [LARGE SCALE GENOMIC DNA]</scope>
    <source>
        <strain evidence="2 3">TF01-11</strain>
    </source>
</reference>
<dbReference type="Proteomes" id="UP000050833">
    <property type="component" value="Unassembled WGS sequence"/>
</dbReference>
<dbReference type="Gene3D" id="3.40.630.30">
    <property type="match status" value="1"/>
</dbReference>
<evidence type="ECO:0000313" key="3">
    <source>
        <dbReference type="Proteomes" id="UP000050833"/>
    </source>
</evidence>